<organism evidence="8 9">
    <name type="scientific">Allobacillus halotolerans</name>
    <dbReference type="NCBI Taxonomy" id="570278"/>
    <lineage>
        <taxon>Bacteria</taxon>
        <taxon>Bacillati</taxon>
        <taxon>Bacillota</taxon>
        <taxon>Bacilli</taxon>
        <taxon>Bacillales</taxon>
        <taxon>Bacillaceae</taxon>
        <taxon>Allobacillus</taxon>
    </lineage>
</organism>
<protein>
    <submittedName>
        <fullName evidence="8">PLD nuclease N-terminal domain-containing protein</fullName>
    </submittedName>
</protein>
<keyword evidence="3 6" id="KW-0812">Transmembrane</keyword>
<dbReference type="Pfam" id="PF13396">
    <property type="entry name" value="PLDc_N"/>
    <property type="match status" value="1"/>
</dbReference>
<dbReference type="InterPro" id="IPR027379">
    <property type="entry name" value="CLS_N"/>
</dbReference>
<comment type="subcellular location">
    <subcellularLocation>
        <location evidence="1">Cell membrane</location>
        <topology evidence="1">Multi-pass membrane protein</topology>
    </subcellularLocation>
</comment>
<evidence type="ECO:0000313" key="8">
    <source>
        <dbReference type="EMBL" id="MBU6081580.1"/>
    </source>
</evidence>
<evidence type="ECO:0000256" key="4">
    <source>
        <dbReference type="ARBA" id="ARBA00022989"/>
    </source>
</evidence>
<proteinExistence type="predicted"/>
<evidence type="ECO:0000313" key="9">
    <source>
        <dbReference type="Proteomes" id="UP000812672"/>
    </source>
</evidence>
<feature type="transmembrane region" description="Helical" evidence="6">
    <location>
        <begin position="12"/>
        <end position="30"/>
    </location>
</feature>
<evidence type="ECO:0000256" key="6">
    <source>
        <dbReference type="SAM" id="Phobius"/>
    </source>
</evidence>
<accession>A0ABS6GRQ9</accession>
<keyword evidence="4 6" id="KW-1133">Transmembrane helix</keyword>
<sequence length="67" mass="7566">MEGLKIIQENLAILAPLFVLQLILMVIALIDLAKNEVPRGPKWVWALVIIFVNIIGPIVYFIAGKRR</sequence>
<feature type="transmembrane region" description="Helical" evidence="6">
    <location>
        <begin position="42"/>
        <end position="63"/>
    </location>
</feature>
<gene>
    <name evidence="8" type="ORF">KQ486_11205</name>
</gene>
<keyword evidence="9" id="KW-1185">Reference proteome</keyword>
<evidence type="ECO:0000256" key="5">
    <source>
        <dbReference type="ARBA" id="ARBA00023136"/>
    </source>
</evidence>
<evidence type="ECO:0000259" key="7">
    <source>
        <dbReference type="Pfam" id="PF13396"/>
    </source>
</evidence>
<feature type="domain" description="Cardiolipin synthase N-terminal" evidence="7">
    <location>
        <begin position="23"/>
        <end position="64"/>
    </location>
</feature>
<evidence type="ECO:0000256" key="3">
    <source>
        <dbReference type="ARBA" id="ARBA00022692"/>
    </source>
</evidence>
<comment type="caution">
    <text evidence="8">The sequence shown here is derived from an EMBL/GenBank/DDBJ whole genome shotgun (WGS) entry which is preliminary data.</text>
</comment>
<reference evidence="8 9" key="1">
    <citation type="journal article" date="2011" name="Int. J. Syst. Evol. Microbiol.">
        <title>Allobacillus halotolerans gen. nov., sp. nov. isolated from shrimp paste.</title>
        <authorList>
            <person name="Sheu S.Y."/>
            <person name="Arun A.B."/>
            <person name="Jiang S.R."/>
            <person name="Young C.C."/>
            <person name="Chen W.M."/>
        </authorList>
    </citation>
    <scope>NUCLEOTIDE SEQUENCE [LARGE SCALE GENOMIC DNA]</scope>
    <source>
        <strain evidence="8 9">LMG 24826</strain>
    </source>
</reference>
<keyword evidence="5 6" id="KW-0472">Membrane</keyword>
<dbReference type="Proteomes" id="UP000812672">
    <property type="component" value="Unassembled WGS sequence"/>
</dbReference>
<dbReference type="RefSeq" id="WP_216687671.1">
    <property type="nucleotide sequence ID" value="NZ_CP117968.1"/>
</dbReference>
<evidence type="ECO:0000256" key="1">
    <source>
        <dbReference type="ARBA" id="ARBA00004651"/>
    </source>
</evidence>
<name>A0ABS6GRQ9_9BACI</name>
<evidence type="ECO:0000256" key="2">
    <source>
        <dbReference type="ARBA" id="ARBA00022475"/>
    </source>
</evidence>
<dbReference type="EMBL" id="JAHLZF010000018">
    <property type="protein sequence ID" value="MBU6081580.1"/>
    <property type="molecule type" value="Genomic_DNA"/>
</dbReference>
<keyword evidence="2" id="KW-1003">Cell membrane</keyword>